<name>A0A9P5Y8L8_9AGAR</name>
<dbReference type="EMBL" id="MU150265">
    <property type="protein sequence ID" value="KAF9463160.1"/>
    <property type="molecule type" value="Genomic_DNA"/>
</dbReference>
<dbReference type="Proteomes" id="UP000807353">
    <property type="component" value="Unassembled WGS sequence"/>
</dbReference>
<feature type="region of interest" description="Disordered" evidence="1">
    <location>
        <begin position="319"/>
        <end position="366"/>
    </location>
</feature>
<accession>A0A9P5Y8L8</accession>
<dbReference type="OrthoDB" id="3059994at2759"/>
<reference evidence="2" key="1">
    <citation type="submission" date="2020-11" db="EMBL/GenBank/DDBJ databases">
        <authorList>
            <consortium name="DOE Joint Genome Institute"/>
            <person name="Ahrendt S."/>
            <person name="Riley R."/>
            <person name="Andreopoulos W."/>
            <person name="Labutti K."/>
            <person name="Pangilinan J."/>
            <person name="Ruiz-Duenas F.J."/>
            <person name="Barrasa J.M."/>
            <person name="Sanchez-Garcia M."/>
            <person name="Camarero S."/>
            <person name="Miyauchi S."/>
            <person name="Serrano A."/>
            <person name="Linde D."/>
            <person name="Babiker R."/>
            <person name="Drula E."/>
            <person name="Ayuso-Fernandez I."/>
            <person name="Pacheco R."/>
            <person name="Padilla G."/>
            <person name="Ferreira P."/>
            <person name="Barriuso J."/>
            <person name="Kellner H."/>
            <person name="Castanera R."/>
            <person name="Alfaro M."/>
            <person name="Ramirez L."/>
            <person name="Pisabarro A.G."/>
            <person name="Kuo A."/>
            <person name="Tritt A."/>
            <person name="Lipzen A."/>
            <person name="He G."/>
            <person name="Yan M."/>
            <person name="Ng V."/>
            <person name="Cullen D."/>
            <person name="Martin F."/>
            <person name="Rosso M.-N."/>
            <person name="Henrissat B."/>
            <person name="Hibbett D."/>
            <person name="Martinez A.T."/>
            <person name="Grigoriev I.V."/>
        </authorList>
    </citation>
    <scope>NUCLEOTIDE SEQUENCE</scope>
    <source>
        <strain evidence="2">CBS 247.69</strain>
    </source>
</reference>
<organism evidence="2 3">
    <name type="scientific">Collybia nuda</name>
    <dbReference type="NCBI Taxonomy" id="64659"/>
    <lineage>
        <taxon>Eukaryota</taxon>
        <taxon>Fungi</taxon>
        <taxon>Dikarya</taxon>
        <taxon>Basidiomycota</taxon>
        <taxon>Agaricomycotina</taxon>
        <taxon>Agaricomycetes</taxon>
        <taxon>Agaricomycetidae</taxon>
        <taxon>Agaricales</taxon>
        <taxon>Tricholomatineae</taxon>
        <taxon>Clitocybaceae</taxon>
        <taxon>Collybia</taxon>
    </lineage>
</organism>
<protein>
    <submittedName>
        <fullName evidence="2">Uncharacterized protein</fullName>
    </submittedName>
</protein>
<evidence type="ECO:0000256" key="1">
    <source>
        <dbReference type="SAM" id="MobiDB-lite"/>
    </source>
</evidence>
<proteinExistence type="predicted"/>
<keyword evidence="3" id="KW-1185">Reference proteome</keyword>
<dbReference type="AlphaFoldDB" id="A0A9P5Y8L8"/>
<evidence type="ECO:0000313" key="2">
    <source>
        <dbReference type="EMBL" id="KAF9463160.1"/>
    </source>
</evidence>
<feature type="compositionally biased region" description="Pro residues" evidence="1">
    <location>
        <begin position="319"/>
        <end position="333"/>
    </location>
</feature>
<sequence length="832" mass="91106">MSCHLLNLYPGVTDCEGIPSEHLGPIKEHIDSKGFKVANIFASYGGPQVTFLLPQDADRFMALQRIIMPAKISKHKATIEPIKETPILRAFELMVVGACDYDRLAELVVKWARKTSPKCFLEVRSDPTHSDLIIFSMSTWTATRKILNSSSLFRSSFPNSISTPCLLWDHNSNPLKKNALGDQVARGASQISSTVAALAWEVGELKSGMAIVQRQQEVLHANQEQVFGMIDSISSRITDTQNAIISQARDQQLRSRLIDLEARHGQIQLTILFTTNPLHSQALQAQLAIISDQVNRARADLEESSNHLSVIMGCPAIPPPPTITAPPPTPILPQPTLSNAGPSPPKRKRTQSPAPNPPAVLDPLGAHHVSTSAPQVALDDDHDKLVSLNPLCLNLLGSLNECQRHLSTAPATNESGHATSPTTNLMGHRDWQIAQRRVHRRGPVHTYSFPAFSHFHTTVTSFPNTPEPCASISTSVPSPPSLAALSCYFLAVLPIRSLLFLLVLLFLVNATSAMPTTPQSSISMCALNANGLVYPVKLALISPGLPITNYEIFEENGVQYAETSHGKWGIVLGVCQDIQVVSRVPLAHASLKGRVAIVDVVIPSIVNSPIHRIFAVYALCNPDLDQLLCEFWPNLTAMVQDTQTLWSILGDLNATVLASERASDNLITKIRHLGGAILRSHGSLLARSHGSLRAYHYCAAKHISLDPPSPLSLTRYLQNIKQQLHRDLYAAKKDEIMRRAREHDCFKMLGALHGGSTKRLMNKSSQFIALPTALESTSSPGIIKTAPAAVTKITRQYFTNLYGHQDPPDKPKPWMTTPSVLKVRSCVERGMI</sequence>
<gene>
    <name evidence="2" type="ORF">BDZ94DRAFT_1309072</name>
</gene>
<evidence type="ECO:0000313" key="3">
    <source>
        <dbReference type="Proteomes" id="UP000807353"/>
    </source>
</evidence>
<comment type="caution">
    <text evidence="2">The sequence shown here is derived from an EMBL/GenBank/DDBJ whole genome shotgun (WGS) entry which is preliminary data.</text>
</comment>